<dbReference type="Proteomes" id="UP000023152">
    <property type="component" value="Unassembled WGS sequence"/>
</dbReference>
<dbReference type="SMART" id="SM00044">
    <property type="entry name" value="CYCc"/>
    <property type="match status" value="1"/>
</dbReference>
<dbReference type="GO" id="GO:0070482">
    <property type="term" value="P:response to oxygen levels"/>
    <property type="evidence" value="ECO:0007669"/>
    <property type="project" value="TreeGrafter"/>
</dbReference>
<gene>
    <name evidence="2" type="ORF">RFI_06736</name>
</gene>
<dbReference type="PANTHER" id="PTHR45655">
    <property type="entry name" value="GUANYLATE CYCLASE SOLUBLE SUBUNIT BETA-2"/>
    <property type="match status" value="1"/>
</dbReference>
<proteinExistence type="predicted"/>
<dbReference type="GO" id="GO:0019934">
    <property type="term" value="P:cGMP-mediated signaling"/>
    <property type="evidence" value="ECO:0007669"/>
    <property type="project" value="TreeGrafter"/>
</dbReference>
<evidence type="ECO:0000313" key="3">
    <source>
        <dbReference type="Proteomes" id="UP000023152"/>
    </source>
</evidence>
<dbReference type="PROSITE" id="PS50125">
    <property type="entry name" value="GUANYLATE_CYCLASE_2"/>
    <property type="match status" value="1"/>
</dbReference>
<feature type="domain" description="Guanylate cyclase" evidence="1">
    <location>
        <begin position="32"/>
        <end position="166"/>
    </location>
</feature>
<dbReference type="GO" id="GO:0008074">
    <property type="term" value="C:guanylate cyclase complex, soluble"/>
    <property type="evidence" value="ECO:0007669"/>
    <property type="project" value="TreeGrafter"/>
</dbReference>
<dbReference type="EMBL" id="ASPP01005506">
    <property type="protein sequence ID" value="ETO30385.1"/>
    <property type="molecule type" value="Genomic_DNA"/>
</dbReference>
<comment type="caution">
    <text evidence="2">The sequence shown here is derived from an EMBL/GenBank/DDBJ whole genome shotgun (WGS) entry which is preliminary data.</text>
</comment>
<name>X6NVS2_RETFI</name>
<dbReference type="SUPFAM" id="SSF55073">
    <property type="entry name" value="Nucleotide cyclase"/>
    <property type="match status" value="1"/>
</dbReference>
<keyword evidence="3" id="KW-1185">Reference proteome</keyword>
<dbReference type="Gene3D" id="3.30.70.1230">
    <property type="entry name" value="Nucleotide cyclase"/>
    <property type="match status" value="1"/>
</dbReference>
<dbReference type="OMA" id="CESHAMC"/>
<dbReference type="OrthoDB" id="302535at2759"/>
<dbReference type="CDD" id="cd07302">
    <property type="entry name" value="CHD"/>
    <property type="match status" value="1"/>
</dbReference>
<dbReference type="Pfam" id="PF00211">
    <property type="entry name" value="Guanylate_cyc"/>
    <property type="match status" value="1"/>
</dbReference>
<evidence type="ECO:0000313" key="2">
    <source>
        <dbReference type="EMBL" id="ETO30385.1"/>
    </source>
</evidence>
<evidence type="ECO:0000259" key="1">
    <source>
        <dbReference type="PROSITE" id="PS50125"/>
    </source>
</evidence>
<sequence>MLLPLFVAQQLLRKSMSERNRRLLKQQFRSATVFQSDLMGFTQLSSTLDPSFIVSLLHHLYAKYDQFATQFNVEKIETIGDAYICVSFGGHPEHIIEFALNVVNMHIQLKDYRIPNIFQHESVSNPININIRIGIAHGHVLGCILGRSCLRFHIFGNALDRAIQLEGKCLPNSILGIYTHIFINYHTLFYHFTFGLAPTACPQTKAKCEDVLVNFIKHDTLDAYWVSRKES</sequence>
<accession>X6NVS2</accession>
<dbReference type="AlphaFoldDB" id="X6NVS2"/>
<reference evidence="2 3" key="1">
    <citation type="journal article" date="2013" name="Curr. Biol.">
        <title>The Genome of the Foraminiferan Reticulomyxa filosa.</title>
        <authorList>
            <person name="Glockner G."/>
            <person name="Hulsmann N."/>
            <person name="Schleicher M."/>
            <person name="Noegel A.A."/>
            <person name="Eichinger L."/>
            <person name="Gallinger C."/>
            <person name="Pawlowski J."/>
            <person name="Sierra R."/>
            <person name="Euteneuer U."/>
            <person name="Pillet L."/>
            <person name="Moustafa A."/>
            <person name="Platzer M."/>
            <person name="Groth M."/>
            <person name="Szafranski K."/>
            <person name="Schliwa M."/>
        </authorList>
    </citation>
    <scope>NUCLEOTIDE SEQUENCE [LARGE SCALE GENOMIC DNA]</scope>
</reference>
<dbReference type="InterPro" id="IPR029787">
    <property type="entry name" value="Nucleotide_cyclase"/>
</dbReference>
<dbReference type="PANTHER" id="PTHR45655:SF13">
    <property type="entry name" value="SOLUBLE GUANYLATE CYCLASE GCY-32-RELATED"/>
    <property type="match status" value="1"/>
</dbReference>
<dbReference type="InterPro" id="IPR001054">
    <property type="entry name" value="A/G_cyclase"/>
</dbReference>
<organism evidence="2 3">
    <name type="scientific">Reticulomyxa filosa</name>
    <dbReference type="NCBI Taxonomy" id="46433"/>
    <lineage>
        <taxon>Eukaryota</taxon>
        <taxon>Sar</taxon>
        <taxon>Rhizaria</taxon>
        <taxon>Retaria</taxon>
        <taxon>Foraminifera</taxon>
        <taxon>Monothalamids</taxon>
        <taxon>Reticulomyxidae</taxon>
        <taxon>Reticulomyxa</taxon>
    </lineage>
</organism>
<dbReference type="GO" id="GO:0004383">
    <property type="term" value="F:guanylate cyclase activity"/>
    <property type="evidence" value="ECO:0007669"/>
    <property type="project" value="TreeGrafter"/>
</dbReference>
<protein>
    <recommendedName>
        <fullName evidence="1">Guanylate cyclase domain-containing protein</fullName>
    </recommendedName>
</protein>